<keyword evidence="2" id="KW-1185">Reference proteome</keyword>
<dbReference type="Proteomes" id="UP001500689">
    <property type="component" value="Unassembled WGS sequence"/>
</dbReference>
<comment type="caution">
    <text evidence="1">The sequence shown here is derived from an EMBL/GenBank/DDBJ whole genome shotgun (WGS) entry which is preliminary data.</text>
</comment>
<organism evidence="1 2">
    <name type="scientific">Amycolatopsis ultiminotia</name>
    <dbReference type="NCBI Taxonomy" id="543629"/>
    <lineage>
        <taxon>Bacteria</taxon>
        <taxon>Bacillati</taxon>
        <taxon>Actinomycetota</taxon>
        <taxon>Actinomycetes</taxon>
        <taxon>Pseudonocardiales</taxon>
        <taxon>Pseudonocardiaceae</taxon>
        <taxon>Amycolatopsis</taxon>
    </lineage>
</organism>
<accession>A0ABP6YQD7</accession>
<sequence>MLWGNNRHWLGVFVLDADTETVWNLQLHSAFREGYYEDGEGQYCHPRALKEVTGTPP</sequence>
<name>A0ABP6YQD7_9PSEU</name>
<dbReference type="EMBL" id="BAAAZN010000034">
    <property type="protein sequence ID" value="GAA3586758.1"/>
    <property type="molecule type" value="Genomic_DNA"/>
</dbReference>
<dbReference type="RefSeq" id="WP_344869224.1">
    <property type="nucleotide sequence ID" value="NZ_BAAAZN010000034.1"/>
</dbReference>
<evidence type="ECO:0000313" key="2">
    <source>
        <dbReference type="Proteomes" id="UP001500689"/>
    </source>
</evidence>
<proteinExistence type="predicted"/>
<gene>
    <name evidence="1" type="ORF">GCM10022222_84330</name>
</gene>
<reference evidence="2" key="1">
    <citation type="journal article" date="2019" name="Int. J. Syst. Evol. Microbiol.">
        <title>The Global Catalogue of Microorganisms (GCM) 10K type strain sequencing project: providing services to taxonomists for standard genome sequencing and annotation.</title>
        <authorList>
            <consortium name="The Broad Institute Genomics Platform"/>
            <consortium name="The Broad Institute Genome Sequencing Center for Infectious Disease"/>
            <person name="Wu L."/>
            <person name="Ma J."/>
        </authorList>
    </citation>
    <scope>NUCLEOTIDE SEQUENCE [LARGE SCALE GENOMIC DNA]</scope>
    <source>
        <strain evidence="2">JCM 16898</strain>
    </source>
</reference>
<evidence type="ECO:0000313" key="1">
    <source>
        <dbReference type="EMBL" id="GAA3586758.1"/>
    </source>
</evidence>
<protein>
    <submittedName>
        <fullName evidence="1">Uncharacterized protein</fullName>
    </submittedName>
</protein>